<proteinExistence type="predicted"/>
<reference evidence="2 3" key="1">
    <citation type="submission" date="2015-01" db="EMBL/GenBank/DDBJ databases">
        <title>Genome Sequence of Magnetospirillum magnetotacticum Strain MS-1.</title>
        <authorList>
            <person name="Marinov G.K."/>
            <person name="Smalley M.D."/>
            <person name="DeSalvo G."/>
        </authorList>
    </citation>
    <scope>NUCLEOTIDE SEQUENCE [LARGE SCALE GENOMIC DNA]</scope>
    <source>
        <strain evidence="2 3">MS-1</strain>
    </source>
</reference>
<dbReference type="PANTHER" id="PTHR38011:SF11">
    <property type="entry name" value="2,5-DIAMINO-6-RIBOSYLAMINO-4(3H)-PYRIMIDINONE 5'-PHOSPHATE REDUCTASE"/>
    <property type="match status" value="1"/>
</dbReference>
<dbReference type="OrthoDB" id="9782335at2"/>
<accession>A0A0C2UZ91</accession>
<gene>
    <name evidence="2" type="ORF">CCC_01187</name>
</gene>
<dbReference type="InterPro" id="IPR024072">
    <property type="entry name" value="DHFR-like_dom_sf"/>
</dbReference>
<dbReference type="EMBL" id="JXSL01000030">
    <property type="protein sequence ID" value="KIL98126.1"/>
    <property type="molecule type" value="Genomic_DNA"/>
</dbReference>
<organism evidence="2 3">
    <name type="scientific">Paramagnetospirillum magnetotacticum MS-1</name>
    <dbReference type="NCBI Taxonomy" id="272627"/>
    <lineage>
        <taxon>Bacteria</taxon>
        <taxon>Pseudomonadati</taxon>
        <taxon>Pseudomonadota</taxon>
        <taxon>Alphaproteobacteria</taxon>
        <taxon>Rhodospirillales</taxon>
        <taxon>Magnetospirillaceae</taxon>
        <taxon>Paramagnetospirillum</taxon>
    </lineage>
</organism>
<comment type="caution">
    <text evidence="2">The sequence shown here is derived from an EMBL/GenBank/DDBJ whole genome shotgun (WGS) entry which is preliminary data.</text>
</comment>
<dbReference type="InterPro" id="IPR002734">
    <property type="entry name" value="RibDG_C"/>
</dbReference>
<evidence type="ECO:0000313" key="2">
    <source>
        <dbReference type="EMBL" id="KIL98126.1"/>
    </source>
</evidence>
<dbReference type="PANTHER" id="PTHR38011">
    <property type="entry name" value="DIHYDROFOLATE REDUCTASE FAMILY PROTEIN (AFU_ORTHOLOGUE AFUA_8G06820)"/>
    <property type="match status" value="1"/>
</dbReference>
<dbReference type="Pfam" id="PF01872">
    <property type="entry name" value="RibD_C"/>
    <property type="match status" value="1"/>
</dbReference>
<dbReference type="Proteomes" id="UP000031971">
    <property type="component" value="Unassembled WGS sequence"/>
</dbReference>
<evidence type="ECO:0000313" key="3">
    <source>
        <dbReference type="Proteomes" id="UP000031971"/>
    </source>
</evidence>
<dbReference type="GO" id="GO:0008703">
    <property type="term" value="F:5-amino-6-(5-phosphoribosylamino)uracil reductase activity"/>
    <property type="evidence" value="ECO:0007669"/>
    <property type="project" value="InterPro"/>
</dbReference>
<evidence type="ECO:0000259" key="1">
    <source>
        <dbReference type="Pfam" id="PF01872"/>
    </source>
</evidence>
<dbReference type="RefSeq" id="WP_009870928.1">
    <property type="nucleotide sequence ID" value="NZ_JXSL01000030.1"/>
</dbReference>
<dbReference type="STRING" id="272627.CCC_01187"/>
<feature type="domain" description="Bacterial bifunctional deaminase-reductase C-terminal" evidence="1">
    <location>
        <begin position="9"/>
        <end position="166"/>
    </location>
</feature>
<protein>
    <submittedName>
        <fullName evidence="2">Dihydrofolate reductase</fullName>
    </submittedName>
</protein>
<dbReference type="Gene3D" id="3.40.430.10">
    <property type="entry name" value="Dihydrofolate Reductase, subunit A"/>
    <property type="match status" value="1"/>
</dbReference>
<dbReference type="GO" id="GO:0009231">
    <property type="term" value="P:riboflavin biosynthetic process"/>
    <property type="evidence" value="ECO:0007669"/>
    <property type="project" value="InterPro"/>
</dbReference>
<dbReference type="InterPro" id="IPR050765">
    <property type="entry name" value="Riboflavin_Biosynth_HTPR"/>
</dbReference>
<name>A0A0C2UZ91_PARME</name>
<dbReference type="SUPFAM" id="SSF53597">
    <property type="entry name" value="Dihydrofolate reductase-like"/>
    <property type="match status" value="1"/>
</dbReference>
<dbReference type="AlphaFoldDB" id="A0A0C2UZ91"/>
<sequence length="173" mass="18896">MAAGFRAYISASLDGYIADADGSIAWMKPFDSVDYGFDGFMEHIGTVVMGRTTYEHLRAMGRWPHGDKRCIVVTSRSMETAPDNVEPWLGDLAQLVADLKTSTAGDVWVAGGAKALRAFLDLGAIDHFDLFVMPVLLGRGRKLFEPTDRCGRMTLLGAKTYINGVVRLSYVVG</sequence>
<keyword evidence="3" id="KW-1185">Reference proteome</keyword>